<dbReference type="Gene3D" id="1.10.340.30">
    <property type="entry name" value="Hypothetical protein, domain 2"/>
    <property type="match status" value="1"/>
</dbReference>
<name>A0A699Z717_HAELA</name>
<dbReference type="InterPro" id="IPR011257">
    <property type="entry name" value="DNA_glycosylase"/>
</dbReference>
<dbReference type="GO" id="GO:0006281">
    <property type="term" value="P:DNA repair"/>
    <property type="evidence" value="ECO:0007669"/>
    <property type="project" value="InterPro"/>
</dbReference>
<evidence type="ECO:0000313" key="4">
    <source>
        <dbReference type="Proteomes" id="UP000485058"/>
    </source>
</evidence>
<dbReference type="Proteomes" id="UP000485058">
    <property type="component" value="Unassembled WGS sequence"/>
</dbReference>
<protein>
    <submittedName>
        <fullName evidence="3">Uncharacterized protein</fullName>
    </submittedName>
</protein>
<dbReference type="PANTHER" id="PTHR15074:SF0">
    <property type="entry name" value="METHYL-CPG-BINDING DOMAIN PROTEIN 4-LIKE PROTEIN"/>
    <property type="match status" value="1"/>
</dbReference>
<dbReference type="GO" id="GO:0003824">
    <property type="term" value="F:catalytic activity"/>
    <property type="evidence" value="ECO:0007669"/>
    <property type="project" value="InterPro"/>
</dbReference>
<sequence length="87" mass="9926">MRAARLVRFSSEYVSKQWHDPRELHGIGQYGADAYAIFCRGRWREVEPADKDLRAYKAWLQQTDGFGAGLERETLSHLLQCGDGPDA</sequence>
<dbReference type="GO" id="GO:0003677">
    <property type="term" value="F:DNA binding"/>
    <property type="evidence" value="ECO:0007669"/>
    <property type="project" value="InterPro"/>
</dbReference>
<evidence type="ECO:0000256" key="1">
    <source>
        <dbReference type="ARBA" id="ARBA00004123"/>
    </source>
</evidence>
<dbReference type="GO" id="GO:0005634">
    <property type="term" value="C:nucleus"/>
    <property type="evidence" value="ECO:0007669"/>
    <property type="project" value="UniProtKB-SubCell"/>
</dbReference>
<keyword evidence="2" id="KW-0539">Nucleus</keyword>
<feature type="non-terminal residue" evidence="3">
    <location>
        <position position="87"/>
    </location>
</feature>
<evidence type="ECO:0000313" key="3">
    <source>
        <dbReference type="EMBL" id="GFH14949.1"/>
    </source>
</evidence>
<gene>
    <name evidence="3" type="ORF">HaLaN_11092</name>
</gene>
<dbReference type="PANTHER" id="PTHR15074">
    <property type="entry name" value="METHYL-CPG-BINDING PROTEIN"/>
    <property type="match status" value="1"/>
</dbReference>
<organism evidence="3 4">
    <name type="scientific">Haematococcus lacustris</name>
    <name type="common">Green alga</name>
    <name type="synonym">Haematococcus pluvialis</name>
    <dbReference type="NCBI Taxonomy" id="44745"/>
    <lineage>
        <taxon>Eukaryota</taxon>
        <taxon>Viridiplantae</taxon>
        <taxon>Chlorophyta</taxon>
        <taxon>core chlorophytes</taxon>
        <taxon>Chlorophyceae</taxon>
        <taxon>CS clade</taxon>
        <taxon>Chlamydomonadales</taxon>
        <taxon>Haematococcaceae</taxon>
        <taxon>Haematococcus</taxon>
    </lineage>
</organism>
<comment type="caution">
    <text evidence="3">The sequence shown here is derived from an EMBL/GenBank/DDBJ whole genome shotgun (WGS) entry which is preliminary data.</text>
</comment>
<dbReference type="InterPro" id="IPR045138">
    <property type="entry name" value="MeCP2/MBD4"/>
</dbReference>
<proteinExistence type="predicted"/>
<dbReference type="EMBL" id="BLLF01000787">
    <property type="protein sequence ID" value="GFH14949.1"/>
    <property type="molecule type" value="Genomic_DNA"/>
</dbReference>
<evidence type="ECO:0000256" key="2">
    <source>
        <dbReference type="ARBA" id="ARBA00023242"/>
    </source>
</evidence>
<reference evidence="3 4" key="1">
    <citation type="submission" date="2020-02" db="EMBL/GenBank/DDBJ databases">
        <title>Draft genome sequence of Haematococcus lacustris strain NIES-144.</title>
        <authorList>
            <person name="Morimoto D."/>
            <person name="Nakagawa S."/>
            <person name="Yoshida T."/>
            <person name="Sawayama S."/>
        </authorList>
    </citation>
    <scope>NUCLEOTIDE SEQUENCE [LARGE SCALE GENOMIC DNA]</scope>
    <source>
        <strain evidence="3 4">NIES-144</strain>
    </source>
</reference>
<comment type="subcellular location">
    <subcellularLocation>
        <location evidence="1">Nucleus</location>
    </subcellularLocation>
</comment>
<dbReference type="SUPFAM" id="SSF48150">
    <property type="entry name" value="DNA-glycosylase"/>
    <property type="match status" value="1"/>
</dbReference>
<keyword evidence="4" id="KW-1185">Reference proteome</keyword>
<feature type="non-terminal residue" evidence="3">
    <location>
        <position position="1"/>
    </location>
</feature>
<accession>A0A699Z717</accession>
<dbReference type="AlphaFoldDB" id="A0A699Z717"/>